<evidence type="ECO:0000313" key="2">
    <source>
        <dbReference type="EMBL" id="MBB4910939.1"/>
    </source>
</evidence>
<dbReference type="AlphaFoldDB" id="A0A7W7QCV5"/>
<gene>
    <name evidence="2" type="ORF">FHR82_007198</name>
</gene>
<feature type="compositionally biased region" description="Acidic residues" evidence="1">
    <location>
        <begin position="96"/>
        <end position="117"/>
    </location>
</feature>
<dbReference type="Proteomes" id="UP000520767">
    <property type="component" value="Unassembled WGS sequence"/>
</dbReference>
<dbReference type="RefSeq" id="WP_184814950.1">
    <property type="nucleotide sequence ID" value="NZ_JACHJQ010000008.1"/>
</dbReference>
<evidence type="ECO:0000256" key="1">
    <source>
        <dbReference type="SAM" id="MobiDB-lite"/>
    </source>
</evidence>
<name>A0A7W7QCV5_9PSEU</name>
<accession>A0A7W7QCV5</accession>
<evidence type="ECO:0000313" key="3">
    <source>
        <dbReference type="Proteomes" id="UP000520767"/>
    </source>
</evidence>
<feature type="compositionally biased region" description="Acidic residues" evidence="1">
    <location>
        <begin position="166"/>
        <end position="179"/>
    </location>
</feature>
<comment type="caution">
    <text evidence="2">The sequence shown here is derived from an EMBL/GenBank/DDBJ whole genome shotgun (WGS) entry which is preliminary data.</text>
</comment>
<feature type="region of interest" description="Disordered" evidence="1">
    <location>
        <begin position="84"/>
        <end position="179"/>
    </location>
</feature>
<organism evidence="2 3">
    <name type="scientific">Actinophytocola algeriensis</name>
    <dbReference type="NCBI Taxonomy" id="1768010"/>
    <lineage>
        <taxon>Bacteria</taxon>
        <taxon>Bacillati</taxon>
        <taxon>Actinomycetota</taxon>
        <taxon>Actinomycetes</taxon>
        <taxon>Pseudonocardiales</taxon>
        <taxon>Pseudonocardiaceae</taxon>
    </lineage>
</organism>
<keyword evidence="3" id="KW-1185">Reference proteome</keyword>
<protein>
    <submittedName>
        <fullName evidence="2">Uncharacterized protein</fullName>
    </submittedName>
</protein>
<sequence length="179" mass="18485">MDARPLRELLADLAGDAGARAAYGADPAGYLAEHGHADLPEPLVSEAVVSYADTAPVAVAEALAPYVAAHGPVPVESAEPANWFDLLTSAAPPAADLDEPAEEPQEPADWADPDELDFGAGAGGVTEPSTQPAETVEDTAPDRVEAPEPEWSPATFTPEPPIEGLTPDEDDSADEDPLD</sequence>
<dbReference type="EMBL" id="JACHJQ010000008">
    <property type="protein sequence ID" value="MBB4910939.1"/>
    <property type="molecule type" value="Genomic_DNA"/>
</dbReference>
<proteinExistence type="predicted"/>
<reference evidence="2 3" key="1">
    <citation type="submission" date="2020-08" db="EMBL/GenBank/DDBJ databases">
        <title>Genomic Encyclopedia of Type Strains, Phase III (KMG-III): the genomes of soil and plant-associated and newly described type strains.</title>
        <authorList>
            <person name="Whitman W."/>
        </authorList>
    </citation>
    <scope>NUCLEOTIDE SEQUENCE [LARGE SCALE GENOMIC DNA]</scope>
    <source>
        <strain evidence="2 3">CECT 8960</strain>
    </source>
</reference>